<comment type="caution">
    <text evidence="1">The sequence shown here is derived from an EMBL/GenBank/DDBJ whole genome shotgun (WGS) entry which is preliminary data.</text>
</comment>
<dbReference type="STRING" id="104452.A0A0L7KPD5"/>
<dbReference type="GO" id="GO:0035248">
    <property type="term" value="F:alpha-1,4-N-acetylgalactosaminyltransferase activity"/>
    <property type="evidence" value="ECO:0007669"/>
    <property type="project" value="TreeGrafter"/>
</dbReference>
<evidence type="ECO:0008006" key="3">
    <source>
        <dbReference type="Google" id="ProtNLM"/>
    </source>
</evidence>
<organism evidence="1 2">
    <name type="scientific">Operophtera brumata</name>
    <name type="common">Winter moth</name>
    <name type="synonym">Phalaena brumata</name>
    <dbReference type="NCBI Taxonomy" id="104452"/>
    <lineage>
        <taxon>Eukaryota</taxon>
        <taxon>Metazoa</taxon>
        <taxon>Ecdysozoa</taxon>
        <taxon>Arthropoda</taxon>
        <taxon>Hexapoda</taxon>
        <taxon>Insecta</taxon>
        <taxon>Pterygota</taxon>
        <taxon>Neoptera</taxon>
        <taxon>Endopterygota</taxon>
        <taxon>Lepidoptera</taxon>
        <taxon>Glossata</taxon>
        <taxon>Ditrysia</taxon>
        <taxon>Geometroidea</taxon>
        <taxon>Geometridae</taxon>
        <taxon>Larentiinae</taxon>
        <taxon>Operophtera</taxon>
    </lineage>
</organism>
<name>A0A0L7KPD5_OPEBR</name>
<protein>
    <recommendedName>
        <fullName evidence="3">Alpha-1,4-N-acetylglucosaminyltransferase</fullName>
    </recommendedName>
</protein>
<dbReference type="Pfam" id="PF04488">
    <property type="entry name" value="Gly_transf_sug"/>
    <property type="match status" value="1"/>
</dbReference>
<keyword evidence="2" id="KW-1185">Reference proteome</keyword>
<dbReference type="GO" id="GO:0016020">
    <property type="term" value="C:membrane"/>
    <property type="evidence" value="ECO:0007669"/>
    <property type="project" value="GOC"/>
</dbReference>
<dbReference type="InterPro" id="IPR007577">
    <property type="entry name" value="GlycoTrfase_DXD_sugar-bd_CS"/>
</dbReference>
<evidence type="ECO:0000313" key="1">
    <source>
        <dbReference type="EMBL" id="KOB65148.1"/>
    </source>
</evidence>
<sequence length="192" mass="21506">MADDGISCHYIAEGDSLLSAEDTSFSPPTDSIFFHETSCRGGLNSRQACAVESAAKSHPWRNIYVLFSGPVTESALHITSSSLFVLKKYPNINFARVHIDEYAKNTAVEEFLAKKTIHASPYKITHTSNYLRFITLFKYGGLYLDMDMIVLKPFYGLGRNWVVRENDHFIGSAVVNAAKDGLGQEFTRRVLE</sequence>
<dbReference type="Proteomes" id="UP000037510">
    <property type="component" value="Unassembled WGS sequence"/>
</dbReference>
<accession>A0A0L7KPD5</accession>
<dbReference type="PANTHER" id="PTHR12042">
    <property type="entry name" value="LACTOSYLCERAMIDE 4-ALPHA-GALACTOSYLTRANSFERASE ALPHA- 1,4-GALACTOSYLTRANSFERASE"/>
    <property type="match status" value="1"/>
</dbReference>
<dbReference type="InterPro" id="IPR029044">
    <property type="entry name" value="Nucleotide-diphossugar_trans"/>
</dbReference>
<dbReference type="GO" id="GO:0006688">
    <property type="term" value="P:glycosphingolipid biosynthetic process"/>
    <property type="evidence" value="ECO:0007669"/>
    <property type="project" value="TreeGrafter"/>
</dbReference>
<dbReference type="InterPro" id="IPR051981">
    <property type="entry name" value="Glycosyltransf_32"/>
</dbReference>
<gene>
    <name evidence="1" type="ORF">OBRU01_23160</name>
</gene>
<dbReference type="SUPFAM" id="SSF53448">
    <property type="entry name" value="Nucleotide-diphospho-sugar transferases"/>
    <property type="match status" value="1"/>
</dbReference>
<proteinExistence type="predicted"/>
<dbReference type="EMBL" id="JTDY01007510">
    <property type="protein sequence ID" value="KOB65148.1"/>
    <property type="molecule type" value="Genomic_DNA"/>
</dbReference>
<reference evidence="1 2" key="1">
    <citation type="journal article" date="2015" name="Genome Biol. Evol.">
        <title>The genome of winter moth (Operophtera brumata) provides a genomic perspective on sexual dimorphism and phenology.</title>
        <authorList>
            <person name="Derks M.F."/>
            <person name="Smit S."/>
            <person name="Salis L."/>
            <person name="Schijlen E."/>
            <person name="Bossers A."/>
            <person name="Mateman C."/>
            <person name="Pijl A.S."/>
            <person name="de Ridder D."/>
            <person name="Groenen M.A."/>
            <person name="Visser M.E."/>
            <person name="Megens H.J."/>
        </authorList>
    </citation>
    <scope>NUCLEOTIDE SEQUENCE [LARGE SCALE GENOMIC DNA]</scope>
    <source>
        <strain evidence="1">WM2013NL</strain>
        <tissue evidence="1">Head and thorax</tissue>
    </source>
</reference>
<evidence type="ECO:0000313" key="2">
    <source>
        <dbReference type="Proteomes" id="UP000037510"/>
    </source>
</evidence>
<dbReference type="PANTHER" id="PTHR12042:SF21">
    <property type="entry name" value="ALPHA1,4-GALACTOSYLTRANSFERASE 1-RELATED"/>
    <property type="match status" value="1"/>
</dbReference>
<dbReference type="Gene3D" id="3.90.550.20">
    <property type="match status" value="1"/>
</dbReference>
<dbReference type="AlphaFoldDB" id="A0A0L7KPD5"/>